<evidence type="ECO:0008006" key="2">
    <source>
        <dbReference type="Google" id="ProtNLM"/>
    </source>
</evidence>
<dbReference type="AlphaFoldDB" id="A0AAU7D7C6"/>
<proteinExistence type="predicted"/>
<dbReference type="EMBL" id="CP121195">
    <property type="protein sequence ID" value="XBH13260.1"/>
    <property type="molecule type" value="Genomic_DNA"/>
</dbReference>
<sequence length="364" mass="40672">MAINTHWWDINATSIRVKDPLHQAMWRADFITWSIQKTEAFAGLHNQDKRIIIIFDEASSIDDMIWEVTEGALVDENTEIIWIAFGNPTRNSGAFYQAITGANRWVPRQIDARTVEGTNKTLLDAQIKEWGEDSDRARVRIRGEFPRGGSTQFISGDVVAQARKRIVEGYQSMPVVLGVDVARFGDDRSIICKRQGRKAEFIGKFYGIDTQNLGGKVQEAIDEEKPDAVVIDGDGIGGAVYDYLKARGYDRKTVLVEFHGGGTPSDPHKYLNRRAEIWGEMKEWLEGGQIPDEAEIETDLTGPDYGYHPTKGCLALEKKDEMKARGVDSPDLGDSLAMTFAVKVAPPKEKAPPQEFYGSDGWMA</sequence>
<protein>
    <recommendedName>
        <fullName evidence="2">Terminase</fullName>
    </recommendedName>
</protein>
<name>A0AAU7D7C6_9BACT</name>
<dbReference type="RefSeq" id="WP_348269742.1">
    <property type="nucleotide sequence ID" value="NZ_CP121195.1"/>
</dbReference>
<accession>A0AAU7D7C6</accession>
<dbReference type="Gene3D" id="3.30.420.240">
    <property type="match status" value="1"/>
</dbReference>
<reference evidence="1" key="1">
    <citation type="submission" date="2023-03" db="EMBL/GenBank/DDBJ databases">
        <title>Edaphobacter sp.</title>
        <authorList>
            <person name="Huber K.J."/>
            <person name="Papendorf J."/>
            <person name="Pilke C."/>
            <person name="Bunk B."/>
            <person name="Sproeer C."/>
            <person name="Pester M."/>
        </authorList>
    </citation>
    <scope>NUCLEOTIDE SEQUENCE</scope>
    <source>
        <strain evidence="1">DSM 109920</strain>
    </source>
</reference>
<evidence type="ECO:0000313" key="1">
    <source>
        <dbReference type="EMBL" id="XBH13260.1"/>
    </source>
</evidence>
<gene>
    <name evidence="1" type="ORF">P8936_16465</name>
</gene>
<organism evidence="1">
    <name type="scientific">Edaphobacter paludis</name>
    <dbReference type="NCBI Taxonomy" id="3035702"/>
    <lineage>
        <taxon>Bacteria</taxon>
        <taxon>Pseudomonadati</taxon>
        <taxon>Acidobacteriota</taxon>
        <taxon>Terriglobia</taxon>
        <taxon>Terriglobales</taxon>
        <taxon>Acidobacteriaceae</taxon>
        <taxon>Edaphobacter</taxon>
    </lineage>
</organism>